<feature type="region of interest" description="Disordered" evidence="2">
    <location>
        <begin position="93"/>
        <end position="144"/>
    </location>
</feature>
<accession>A0A914CU57</accession>
<reference evidence="4" key="1">
    <citation type="submission" date="2022-11" db="UniProtKB">
        <authorList>
            <consortium name="WormBaseParasite"/>
        </authorList>
    </citation>
    <scope>IDENTIFICATION</scope>
</reference>
<evidence type="ECO:0000313" key="4">
    <source>
        <dbReference type="WBParaSite" id="ACRNAN_scaffold1466.g29898.t1"/>
    </source>
</evidence>
<dbReference type="PANTHER" id="PTHR23330">
    <property type="entry name" value="P300 TRANSCRIPTIONAL COFACTOR JMY-RELATED"/>
    <property type="match status" value="1"/>
</dbReference>
<evidence type="ECO:0000256" key="1">
    <source>
        <dbReference type="SAM" id="Coils"/>
    </source>
</evidence>
<feature type="compositionally biased region" description="Low complexity" evidence="2">
    <location>
        <begin position="96"/>
        <end position="111"/>
    </location>
</feature>
<protein>
    <submittedName>
        <fullName evidence="4">Uncharacterized protein</fullName>
    </submittedName>
</protein>
<evidence type="ECO:0000256" key="2">
    <source>
        <dbReference type="SAM" id="MobiDB-lite"/>
    </source>
</evidence>
<sequence length="990" mass="110973">MVWSNTNVEDEFFDTSFLSEESFNFDQERSESRKHLGQAQNDGIRMNFSNVDKSQSGSSTPQINRESIPPPPQPPRNMSPKSLAALLSEFTGSKPLSLTRGSNSRTSSTSSAHLDDLPPPPLEAIPPPPSPPVPMEPIPAPPTPPRMSRLILPTNRADHQDLLLKNMPTLLAAFPQLSTGSSIPPPPRPIDPIEARKKFQQNLPPPRLLSSKELGLEMRPSNFHIKPEPVEAEETSISAPQLAKLDMPSSSNAGNFQVAILSPLKTPLYSENPFGAALTENMEICMTPPVPPQQPNDTSSSGQLVTATDGSFSPPSNKLANEENQVTTPSAAFHTNLKDPRKRAKVATLNFADLDGPSSIDVSTPTTEASTSESTATHQIRELIHKKEWWKRECETARNNDIHSRSYYKHQLDMVEQAKTCLHAEIEDLKLKIEQANKKVEDKDKEMKVYVQDTIEKEAVIKAKEMEIDKLKTHLQEQNKMIVKKMSTISTLKTEVDTMKDAVKEVEKLKSQLAEQKKLYDKRENELRAQQESRVRPLLEALEKQLKEEFAQREVELQKGFDEKLKASVQVEPAKSCAEKEIQTDVVEEKVEKKKKKVVEQGLQTEINLESMAAIFDKNSDTKEIQTEIDNEVIADLLVSKEQSKKLQEKWEHAENMVNMVTGEHQKLSDVYESLRNTHLTTIEVLKNRKCLHCTSKSNKSSTNELAANFENLENSINLNKLQKQKVPRRTQSDSGEVPRLAADTSRPSSSVQDPKDANMMATKKRPLQENVPSSSLNATMNGMNEDRVINLKKPKPEPEDDDIMVVKEVRKNKDSRANKKVKVEDINGSKKTTATATFYVSPMQPISNPPTTTPPNFLPPATSMPNMHTTFAQIIPTITSITNTPHPSTSNFHQATNPQVFVVQPNGAYAQTPMNDAQARLMQHLYFQQAMQQGRPMHPQPVGTLLARKTPSGRRHPVPNVQVNNQQQDEYRDDVRACVDSYRDLSNLR</sequence>
<dbReference type="PANTHER" id="PTHR23330:SF9">
    <property type="entry name" value="PROLINE-RICH PROTEIN 11"/>
    <property type="match status" value="1"/>
</dbReference>
<keyword evidence="1" id="KW-0175">Coiled coil</keyword>
<feature type="region of interest" description="Disordered" evidence="2">
    <location>
        <begin position="721"/>
        <end position="781"/>
    </location>
</feature>
<dbReference type="WBParaSite" id="ACRNAN_scaffold1466.g29898.t1">
    <property type="protein sequence ID" value="ACRNAN_scaffold1466.g29898.t1"/>
    <property type="gene ID" value="ACRNAN_scaffold1466.g29898"/>
</dbReference>
<feature type="region of interest" description="Disordered" evidence="2">
    <location>
        <begin position="289"/>
        <end position="326"/>
    </location>
</feature>
<name>A0A914CU57_9BILA</name>
<feature type="compositionally biased region" description="Polar residues" evidence="2">
    <location>
        <begin position="771"/>
        <end position="781"/>
    </location>
</feature>
<feature type="compositionally biased region" description="Polar residues" evidence="2">
    <location>
        <begin position="47"/>
        <end position="65"/>
    </location>
</feature>
<feature type="coiled-coil region" evidence="1">
    <location>
        <begin position="412"/>
        <end position="559"/>
    </location>
</feature>
<feature type="compositionally biased region" description="Pro residues" evidence="2">
    <location>
        <begin position="68"/>
        <end position="77"/>
    </location>
</feature>
<proteinExistence type="predicted"/>
<evidence type="ECO:0000313" key="3">
    <source>
        <dbReference type="Proteomes" id="UP000887540"/>
    </source>
</evidence>
<feature type="compositionally biased region" description="Polar residues" evidence="2">
    <location>
        <begin position="295"/>
        <end position="326"/>
    </location>
</feature>
<dbReference type="AlphaFoldDB" id="A0A914CU57"/>
<organism evidence="3 4">
    <name type="scientific">Acrobeloides nanus</name>
    <dbReference type="NCBI Taxonomy" id="290746"/>
    <lineage>
        <taxon>Eukaryota</taxon>
        <taxon>Metazoa</taxon>
        <taxon>Ecdysozoa</taxon>
        <taxon>Nematoda</taxon>
        <taxon>Chromadorea</taxon>
        <taxon>Rhabditida</taxon>
        <taxon>Tylenchina</taxon>
        <taxon>Cephalobomorpha</taxon>
        <taxon>Cephaloboidea</taxon>
        <taxon>Cephalobidae</taxon>
        <taxon>Acrobeloides</taxon>
    </lineage>
</organism>
<dbReference type="Proteomes" id="UP000887540">
    <property type="component" value="Unplaced"/>
</dbReference>
<feature type="compositionally biased region" description="Pro residues" evidence="2">
    <location>
        <begin position="117"/>
        <end position="144"/>
    </location>
</feature>
<feature type="region of interest" description="Disordered" evidence="2">
    <location>
        <begin position="24"/>
        <end position="80"/>
    </location>
</feature>
<keyword evidence="3" id="KW-1185">Reference proteome</keyword>